<accession>A0AAV4R246</accession>
<dbReference type="AlphaFoldDB" id="A0AAV4R246"/>
<dbReference type="EMBL" id="BPLR01007064">
    <property type="protein sequence ID" value="GIY14337.1"/>
    <property type="molecule type" value="Genomic_DNA"/>
</dbReference>
<gene>
    <name evidence="1" type="ORF">CEXT_522941</name>
</gene>
<evidence type="ECO:0000313" key="1">
    <source>
        <dbReference type="EMBL" id="GIY14337.1"/>
    </source>
</evidence>
<proteinExistence type="predicted"/>
<reference evidence="1 2" key="1">
    <citation type="submission" date="2021-06" db="EMBL/GenBank/DDBJ databases">
        <title>Caerostris extrusa draft genome.</title>
        <authorList>
            <person name="Kono N."/>
            <person name="Arakawa K."/>
        </authorList>
    </citation>
    <scope>NUCLEOTIDE SEQUENCE [LARGE SCALE GENOMIC DNA]</scope>
</reference>
<name>A0AAV4R246_CAEEX</name>
<keyword evidence="2" id="KW-1185">Reference proteome</keyword>
<protein>
    <submittedName>
        <fullName evidence="1">Uncharacterized protein</fullName>
    </submittedName>
</protein>
<dbReference type="Proteomes" id="UP001054945">
    <property type="component" value="Unassembled WGS sequence"/>
</dbReference>
<sequence length="73" mass="8525">MAFFRLESPLKKVKVRSEGAMHVDSPCWGIHVEGLRDMNLKSTGGRVNIILVSFHLCQRFREKTVFWLRDVHN</sequence>
<evidence type="ECO:0000313" key="2">
    <source>
        <dbReference type="Proteomes" id="UP001054945"/>
    </source>
</evidence>
<comment type="caution">
    <text evidence="1">The sequence shown here is derived from an EMBL/GenBank/DDBJ whole genome shotgun (WGS) entry which is preliminary data.</text>
</comment>
<organism evidence="1 2">
    <name type="scientific">Caerostris extrusa</name>
    <name type="common">Bark spider</name>
    <name type="synonym">Caerostris bankana</name>
    <dbReference type="NCBI Taxonomy" id="172846"/>
    <lineage>
        <taxon>Eukaryota</taxon>
        <taxon>Metazoa</taxon>
        <taxon>Ecdysozoa</taxon>
        <taxon>Arthropoda</taxon>
        <taxon>Chelicerata</taxon>
        <taxon>Arachnida</taxon>
        <taxon>Araneae</taxon>
        <taxon>Araneomorphae</taxon>
        <taxon>Entelegynae</taxon>
        <taxon>Araneoidea</taxon>
        <taxon>Araneidae</taxon>
        <taxon>Caerostris</taxon>
    </lineage>
</organism>